<keyword evidence="3" id="KW-0732">Signal</keyword>
<evidence type="ECO:0000256" key="5">
    <source>
        <dbReference type="ARBA" id="ARBA00022801"/>
    </source>
</evidence>
<proteinExistence type="inferred from homology"/>
<name>A0ABQ7J8X2_9APIC</name>
<accession>A0ABQ7J8X2</accession>
<dbReference type="EMBL" id="JADAQX010000392">
    <property type="protein sequence ID" value="KAF8820413.1"/>
    <property type="molecule type" value="Genomic_DNA"/>
</dbReference>
<dbReference type="InterPro" id="IPR021109">
    <property type="entry name" value="Peptidase_aspartic_dom_sf"/>
</dbReference>
<keyword evidence="2 7" id="KW-0645">Protease</keyword>
<organism evidence="7 8">
    <name type="scientific">Cardiosporidium cionae</name>
    <dbReference type="NCBI Taxonomy" id="476202"/>
    <lineage>
        <taxon>Eukaryota</taxon>
        <taxon>Sar</taxon>
        <taxon>Alveolata</taxon>
        <taxon>Apicomplexa</taxon>
        <taxon>Aconoidasida</taxon>
        <taxon>Nephromycida</taxon>
        <taxon>Cardiosporidium</taxon>
    </lineage>
</organism>
<reference evidence="7 8" key="1">
    <citation type="journal article" date="2020" name="bioRxiv">
        <title>Metabolic contributions of an alphaproteobacterial endosymbiont in the apicomplexan Cardiosporidium cionae.</title>
        <authorList>
            <person name="Hunter E.S."/>
            <person name="Paight C.J."/>
            <person name="Lane C.E."/>
        </authorList>
    </citation>
    <scope>NUCLEOTIDE SEQUENCE [LARGE SCALE GENOMIC DNA]</scope>
    <source>
        <strain evidence="7">ESH_2018</strain>
    </source>
</reference>
<dbReference type="PANTHER" id="PTHR13683">
    <property type="entry name" value="ASPARTYL PROTEASES"/>
    <property type="match status" value="1"/>
</dbReference>
<evidence type="ECO:0000313" key="7">
    <source>
        <dbReference type="EMBL" id="KAF8820413.1"/>
    </source>
</evidence>
<comment type="caution">
    <text evidence="7">The sequence shown here is derived from an EMBL/GenBank/DDBJ whole genome shotgun (WGS) entry which is preliminary data.</text>
</comment>
<feature type="domain" description="Peptidase A1" evidence="6">
    <location>
        <begin position="1"/>
        <end position="351"/>
    </location>
</feature>
<evidence type="ECO:0000313" key="8">
    <source>
        <dbReference type="Proteomes" id="UP000823046"/>
    </source>
</evidence>
<protein>
    <submittedName>
        <fullName evidence="7">Eukaryotic aspartyl protease superfamily protein</fullName>
    </submittedName>
</protein>
<evidence type="ECO:0000259" key="6">
    <source>
        <dbReference type="PROSITE" id="PS51767"/>
    </source>
</evidence>
<dbReference type="InterPro" id="IPR033121">
    <property type="entry name" value="PEPTIDASE_A1"/>
</dbReference>
<dbReference type="GO" id="GO:0006508">
    <property type="term" value="P:proteolysis"/>
    <property type="evidence" value="ECO:0007669"/>
    <property type="project" value="UniProtKB-KW"/>
</dbReference>
<dbReference type="Proteomes" id="UP000823046">
    <property type="component" value="Unassembled WGS sequence"/>
</dbReference>
<evidence type="ECO:0000256" key="2">
    <source>
        <dbReference type="ARBA" id="ARBA00022670"/>
    </source>
</evidence>
<keyword evidence="4" id="KW-0064">Aspartyl protease</keyword>
<dbReference type="PANTHER" id="PTHR13683:SF375">
    <property type="entry name" value="PEPTIDASE A1 DOMAIN-CONTAINING PROTEIN"/>
    <property type="match status" value="1"/>
</dbReference>
<evidence type="ECO:0000256" key="1">
    <source>
        <dbReference type="ARBA" id="ARBA00007447"/>
    </source>
</evidence>
<dbReference type="InterPro" id="IPR001461">
    <property type="entry name" value="Aspartic_peptidase_A1"/>
</dbReference>
<dbReference type="PROSITE" id="PS51767">
    <property type="entry name" value="PEPTIDASE_A1"/>
    <property type="match status" value="1"/>
</dbReference>
<dbReference type="GO" id="GO:0008233">
    <property type="term" value="F:peptidase activity"/>
    <property type="evidence" value="ECO:0007669"/>
    <property type="project" value="UniProtKB-KW"/>
</dbReference>
<evidence type="ECO:0000256" key="4">
    <source>
        <dbReference type="ARBA" id="ARBA00022750"/>
    </source>
</evidence>
<comment type="similarity">
    <text evidence="1">Belongs to the peptidase A1 family.</text>
</comment>
<sequence length="371" mass="41321">MIENRCAYDVKYSEGSSIRGQWYMDTIKFPLARSDLVESTSYHSVPVTLPFGCHDEETNLFLSQAASGIMGLQLDSSYGPKTFLQSSLYGHNLDKKIFSLCLAEEGGVFSVGRTNGEFHLKNDKTGSLQIAWLQLFRYTNVYYVELISMNIGSSSIAVSQSSLSTSQFFEKNVLSSLDSGTTLTYFPPVVHRAVINAIEGYLIQNGFQYNQNYGRQGGTRNLEDIIVEFTEKGPPTPNAVPIGDVGELPLSAKPRRAQMVYPQQNSKCWYLPRGDIDLDLFPKINLNFKSSESQFAVAEVVWHPNAYLYSRGSSNIRCLSIEEGNNIILGMTAFIGNDVIFDLEKDKIGFAPAQCPQYSIGDRYSSQNSIP</sequence>
<evidence type="ECO:0000256" key="3">
    <source>
        <dbReference type="ARBA" id="ARBA00022729"/>
    </source>
</evidence>
<dbReference type="SUPFAM" id="SSF50630">
    <property type="entry name" value="Acid proteases"/>
    <property type="match status" value="1"/>
</dbReference>
<keyword evidence="5" id="KW-0378">Hydrolase</keyword>
<gene>
    <name evidence="7" type="ORF">IE077_004496</name>
</gene>
<dbReference type="Gene3D" id="2.40.70.10">
    <property type="entry name" value="Acid Proteases"/>
    <property type="match status" value="2"/>
</dbReference>
<dbReference type="Pfam" id="PF00026">
    <property type="entry name" value="Asp"/>
    <property type="match status" value="1"/>
</dbReference>
<keyword evidence="8" id="KW-1185">Reference proteome</keyword>